<dbReference type="PROSITE" id="PS50111">
    <property type="entry name" value="CHEMOTAXIS_TRANSDUC_2"/>
    <property type="match status" value="1"/>
</dbReference>
<evidence type="ECO:0000313" key="12">
    <source>
        <dbReference type="EMBL" id="MBC3766661.1"/>
    </source>
</evidence>
<dbReference type="InterPro" id="IPR003660">
    <property type="entry name" value="HAMP_dom"/>
</dbReference>
<evidence type="ECO:0000256" key="3">
    <source>
        <dbReference type="ARBA" id="ARBA00022989"/>
    </source>
</evidence>
<dbReference type="RefSeq" id="WP_186507188.1">
    <property type="nucleotide sequence ID" value="NZ_JACNEP010000009.1"/>
</dbReference>
<reference evidence="12" key="2">
    <citation type="submission" date="2020-08" db="EMBL/GenBank/DDBJ databases">
        <authorList>
            <person name="Lai Q."/>
        </authorList>
    </citation>
    <scope>NUCLEOTIDE SEQUENCE</scope>
    <source>
        <strain evidence="12">S27-2</strain>
    </source>
</reference>
<comment type="similarity">
    <text evidence="6">Belongs to the methyl-accepting chemotaxis (MCP) protein family.</text>
</comment>
<name>A0A8J6IW85_9ALTE</name>
<dbReference type="Pfam" id="PF00015">
    <property type="entry name" value="MCPsignal"/>
    <property type="match status" value="1"/>
</dbReference>
<dbReference type="SMART" id="SM00283">
    <property type="entry name" value="MA"/>
    <property type="match status" value="1"/>
</dbReference>
<dbReference type="PROSITE" id="PS50885">
    <property type="entry name" value="HAMP"/>
    <property type="match status" value="1"/>
</dbReference>
<keyword evidence="4 9" id="KW-0472">Membrane</keyword>
<evidence type="ECO:0000256" key="5">
    <source>
        <dbReference type="ARBA" id="ARBA00023224"/>
    </source>
</evidence>
<dbReference type="AlphaFoldDB" id="A0A8J6IW85"/>
<proteinExistence type="inferred from homology"/>
<dbReference type="PRINTS" id="PR00260">
    <property type="entry name" value="CHEMTRNSDUCR"/>
</dbReference>
<dbReference type="CDD" id="cd11386">
    <property type="entry name" value="MCP_signal"/>
    <property type="match status" value="1"/>
</dbReference>
<evidence type="ECO:0000256" key="9">
    <source>
        <dbReference type="SAM" id="Phobius"/>
    </source>
</evidence>
<dbReference type="Pfam" id="PF12729">
    <property type="entry name" value="4HB_MCP_1"/>
    <property type="match status" value="1"/>
</dbReference>
<evidence type="ECO:0000256" key="6">
    <source>
        <dbReference type="ARBA" id="ARBA00029447"/>
    </source>
</evidence>
<keyword evidence="8" id="KW-0175">Coiled coil</keyword>
<dbReference type="PANTHER" id="PTHR32089">
    <property type="entry name" value="METHYL-ACCEPTING CHEMOTAXIS PROTEIN MCPB"/>
    <property type="match status" value="1"/>
</dbReference>
<keyword evidence="5 7" id="KW-0807">Transducer</keyword>
<evidence type="ECO:0000259" key="10">
    <source>
        <dbReference type="PROSITE" id="PS50111"/>
    </source>
</evidence>
<dbReference type="GO" id="GO:0004888">
    <property type="term" value="F:transmembrane signaling receptor activity"/>
    <property type="evidence" value="ECO:0007669"/>
    <property type="project" value="InterPro"/>
</dbReference>
<dbReference type="GO" id="GO:0006935">
    <property type="term" value="P:chemotaxis"/>
    <property type="evidence" value="ECO:0007669"/>
    <property type="project" value="InterPro"/>
</dbReference>
<gene>
    <name evidence="12" type="ORF">H8B19_12295</name>
</gene>
<dbReference type="InterPro" id="IPR004089">
    <property type="entry name" value="MCPsignal_dom"/>
</dbReference>
<dbReference type="GO" id="GO:0007165">
    <property type="term" value="P:signal transduction"/>
    <property type="evidence" value="ECO:0007669"/>
    <property type="project" value="UniProtKB-KW"/>
</dbReference>
<dbReference type="Proteomes" id="UP000601768">
    <property type="component" value="Unassembled WGS sequence"/>
</dbReference>
<keyword evidence="2 9" id="KW-0812">Transmembrane</keyword>
<accession>A0A8J6IW85</accession>
<reference evidence="12" key="1">
    <citation type="journal article" date="2018" name="Int. J. Syst. Evol. Microbiol.">
        <title>Neptunicella marina gen. nov., sp. nov., isolated from surface seawater.</title>
        <authorList>
            <person name="Liu X."/>
            <person name="Lai Q."/>
            <person name="Du Y."/>
            <person name="Zhang X."/>
            <person name="Liu Z."/>
            <person name="Sun F."/>
            <person name="Shao Z."/>
        </authorList>
    </citation>
    <scope>NUCLEOTIDE SEQUENCE</scope>
    <source>
        <strain evidence="12">S27-2</strain>
    </source>
</reference>
<dbReference type="FunFam" id="1.10.287.950:FF:000001">
    <property type="entry name" value="Methyl-accepting chemotaxis sensory transducer"/>
    <property type="match status" value="1"/>
</dbReference>
<feature type="transmembrane region" description="Helical" evidence="9">
    <location>
        <begin position="12"/>
        <end position="33"/>
    </location>
</feature>
<keyword evidence="13" id="KW-1185">Reference proteome</keyword>
<comment type="caution">
    <text evidence="12">The sequence shown here is derived from an EMBL/GenBank/DDBJ whole genome shotgun (WGS) entry which is preliminary data.</text>
</comment>
<feature type="coiled-coil region" evidence="8">
    <location>
        <begin position="469"/>
        <end position="538"/>
    </location>
</feature>
<keyword evidence="3 9" id="KW-1133">Transmembrane helix</keyword>
<dbReference type="SMART" id="SM00304">
    <property type="entry name" value="HAMP"/>
    <property type="match status" value="1"/>
</dbReference>
<evidence type="ECO:0000256" key="4">
    <source>
        <dbReference type="ARBA" id="ARBA00023136"/>
    </source>
</evidence>
<dbReference type="SUPFAM" id="SSF58104">
    <property type="entry name" value="Methyl-accepting chemotaxis protein (MCP) signaling domain"/>
    <property type="match status" value="1"/>
</dbReference>
<dbReference type="CDD" id="cd06225">
    <property type="entry name" value="HAMP"/>
    <property type="match status" value="1"/>
</dbReference>
<protein>
    <submittedName>
        <fullName evidence="12">Methyl-accepting chemotaxis protein</fullName>
    </submittedName>
</protein>
<dbReference type="Gene3D" id="1.10.287.950">
    <property type="entry name" value="Methyl-accepting chemotaxis protein"/>
    <property type="match status" value="1"/>
</dbReference>
<sequence>MLNALTVKTRLAVMAILPAAIFILMSVIVISMLTTQNHGIQSLYSDRVIPLKQIKYVSDNYAVNIVDLLHKYRAGMLSQSEVLNRIEKAQNSADKEWNAYLSTKLTQHETQLIQKVKLYLDPVEKLIAKYKKMISEGTLLTYPSGEFNREMYGAFDLLSESYNSLIELQQSEAKLFRDQSRDHFEVTQTVLISATVIVLILMLAIAYIIYQSIHRPLIKLQGTIVEIEQSTNLTLRVDVEGNDEFSTTASAFNSMLERIHKLVTDVSQATVTLASAAEEMNAISTQVASTATEQEHQNTMIATAITEMSAAIQEVANNALQTSQRASEADKQAELGQTKVKQNIQSISDLSSVVNESSDVIQQLNNQANEINQVVQLIQSVAEQTNLLALNAAIEAARAGDSGRGFAVVADEVRQLAHNTQKATESISDMIGKLQVSAKQSVDSMSRAQERATESVGHAEDSSTVLADIIRAMSEIADMNAQVSTATEEQTMVANEISENVNEFSISIGSVTESSQQNAQASSELANLAEKLQQQVRSFVI</sequence>
<comment type="subcellular location">
    <subcellularLocation>
        <location evidence="1">Membrane</location>
        <topology evidence="1">Multi-pass membrane protein</topology>
    </subcellularLocation>
</comment>
<evidence type="ECO:0000259" key="11">
    <source>
        <dbReference type="PROSITE" id="PS50885"/>
    </source>
</evidence>
<feature type="transmembrane region" description="Helical" evidence="9">
    <location>
        <begin position="190"/>
        <end position="210"/>
    </location>
</feature>
<feature type="domain" description="HAMP" evidence="11">
    <location>
        <begin position="211"/>
        <end position="264"/>
    </location>
</feature>
<dbReference type="GO" id="GO:0016020">
    <property type="term" value="C:membrane"/>
    <property type="evidence" value="ECO:0007669"/>
    <property type="project" value="UniProtKB-SubCell"/>
</dbReference>
<feature type="domain" description="Methyl-accepting transducer" evidence="10">
    <location>
        <begin position="269"/>
        <end position="505"/>
    </location>
</feature>
<evidence type="ECO:0000256" key="2">
    <source>
        <dbReference type="ARBA" id="ARBA00022692"/>
    </source>
</evidence>
<dbReference type="Pfam" id="PF00672">
    <property type="entry name" value="HAMP"/>
    <property type="match status" value="1"/>
</dbReference>
<dbReference type="InterPro" id="IPR024478">
    <property type="entry name" value="HlyB_4HB_MCP"/>
</dbReference>
<evidence type="ECO:0000313" key="13">
    <source>
        <dbReference type="Proteomes" id="UP000601768"/>
    </source>
</evidence>
<feature type="coiled-coil region" evidence="8">
    <location>
        <begin position="354"/>
        <end position="381"/>
    </location>
</feature>
<evidence type="ECO:0000256" key="8">
    <source>
        <dbReference type="SAM" id="Coils"/>
    </source>
</evidence>
<dbReference type="PANTHER" id="PTHR32089:SF119">
    <property type="entry name" value="METHYL-ACCEPTING CHEMOTAXIS PROTEIN CTPL"/>
    <property type="match status" value="1"/>
</dbReference>
<evidence type="ECO:0000256" key="7">
    <source>
        <dbReference type="PROSITE-ProRule" id="PRU00284"/>
    </source>
</evidence>
<dbReference type="EMBL" id="JACNEP010000009">
    <property type="protein sequence ID" value="MBC3766661.1"/>
    <property type="molecule type" value="Genomic_DNA"/>
</dbReference>
<organism evidence="12 13">
    <name type="scientific">Neptunicella marina</name>
    <dbReference type="NCBI Taxonomy" id="2125989"/>
    <lineage>
        <taxon>Bacteria</taxon>
        <taxon>Pseudomonadati</taxon>
        <taxon>Pseudomonadota</taxon>
        <taxon>Gammaproteobacteria</taxon>
        <taxon>Alteromonadales</taxon>
        <taxon>Alteromonadaceae</taxon>
        <taxon>Neptunicella</taxon>
    </lineage>
</organism>
<dbReference type="InterPro" id="IPR004090">
    <property type="entry name" value="Chemotax_Me-accpt_rcpt"/>
</dbReference>
<evidence type="ECO:0000256" key="1">
    <source>
        <dbReference type="ARBA" id="ARBA00004141"/>
    </source>
</evidence>